<dbReference type="Proteomes" id="UP000540056">
    <property type="component" value="Unassembled WGS sequence"/>
</dbReference>
<accession>A0ABR5ZY50</accession>
<dbReference type="RefSeq" id="WP_182023389.1">
    <property type="nucleotide sequence ID" value="NZ_JACGAM010000008.1"/>
</dbReference>
<comment type="caution">
    <text evidence="1">The sequence shown here is derived from an EMBL/GenBank/DDBJ whole genome shotgun (WGS) entry which is preliminary data.</text>
</comment>
<proteinExistence type="predicted"/>
<evidence type="ECO:0000313" key="1">
    <source>
        <dbReference type="EMBL" id="MBA5746677.1"/>
    </source>
</evidence>
<keyword evidence="2" id="KW-1185">Reference proteome</keyword>
<name>A0ABR5ZY50_9LACT</name>
<reference evidence="1 2" key="1">
    <citation type="submission" date="2020-07" db="EMBL/GenBank/DDBJ databases">
        <title>Draft Genome Sequences of Lactobacillales Isolated from the International Space Station.</title>
        <authorList>
            <person name="Bharadwaj A.R."/>
            <person name="Singh N.K."/>
            <person name="Wood J.M."/>
            <person name="Debieu M."/>
            <person name="O'Hara N.B."/>
            <person name="Karouia F."/>
            <person name="Mason C.E."/>
            <person name="Venkateswaran K."/>
        </authorList>
    </citation>
    <scope>NUCLEOTIDE SEQUENCE [LARGE SCALE GENOMIC DNA]</scope>
    <source>
        <strain evidence="1 2">151250015-1-258-55</strain>
    </source>
</reference>
<dbReference type="EMBL" id="JACGAN010000008">
    <property type="protein sequence ID" value="MBA5746677.1"/>
    <property type="molecule type" value="Genomic_DNA"/>
</dbReference>
<gene>
    <name evidence="1" type="ORF">H3232_05670</name>
</gene>
<evidence type="ECO:0000313" key="2">
    <source>
        <dbReference type="Proteomes" id="UP000540056"/>
    </source>
</evidence>
<protein>
    <submittedName>
        <fullName evidence="1">Uncharacterized protein</fullName>
    </submittedName>
</protein>
<organism evidence="1 2">
    <name type="scientific">Aerococcus urinaeequi</name>
    <dbReference type="NCBI Taxonomy" id="51665"/>
    <lineage>
        <taxon>Bacteria</taxon>
        <taxon>Bacillati</taxon>
        <taxon>Bacillota</taxon>
        <taxon>Bacilli</taxon>
        <taxon>Lactobacillales</taxon>
        <taxon>Aerococcaceae</taxon>
        <taxon>Aerococcus</taxon>
    </lineage>
</organism>
<sequence length="55" mass="6578">MKDLQKENEILKNRIDFLELVIDTQNEIIDKSNETTRLLLDYVRNYYPKNDSTSS</sequence>